<dbReference type="PANTHER" id="PTHR21716:SF53">
    <property type="entry name" value="PERMEASE PERM-RELATED"/>
    <property type="match status" value="1"/>
</dbReference>
<feature type="transmembrane region" description="Helical" evidence="9">
    <location>
        <begin position="223"/>
        <end position="240"/>
    </location>
</feature>
<evidence type="ECO:0000256" key="3">
    <source>
        <dbReference type="ARBA" id="ARBA00022448"/>
    </source>
</evidence>
<evidence type="ECO:0000256" key="9">
    <source>
        <dbReference type="SAM" id="Phobius"/>
    </source>
</evidence>
<dbReference type="AlphaFoldDB" id="T1CGS7"/>
<dbReference type="GO" id="GO:0055085">
    <property type="term" value="P:transmembrane transport"/>
    <property type="evidence" value="ECO:0007669"/>
    <property type="project" value="TreeGrafter"/>
</dbReference>
<name>T1CGS7_9PORP</name>
<feature type="transmembrane region" description="Helical" evidence="9">
    <location>
        <begin position="68"/>
        <end position="93"/>
    </location>
</feature>
<evidence type="ECO:0000313" key="11">
    <source>
        <dbReference type="Proteomes" id="UP000018031"/>
    </source>
</evidence>
<accession>T1CGS7</accession>
<keyword evidence="4" id="KW-1003">Cell membrane</keyword>
<keyword evidence="5 9" id="KW-0812">Transmembrane</keyword>
<evidence type="ECO:0000256" key="1">
    <source>
        <dbReference type="ARBA" id="ARBA00004651"/>
    </source>
</evidence>
<evidence type="ECO:0000256" key="4">
    <source>
        <dbReference type="ARBA" id="ARBA00022475"/>
    </source>
</evidence>
<evidence type="ECO:0000256" key="6">
    <source>
        <dbReference type="ARBA" id="ARBA00022989"/>
    </source>
</evidence>
<evidence type="ECO:0000256" key="8">
    <source>
        <dbReference type="SAM" id="MobiDB-lite"/>
    </source>
</evidence>
<evidence type="ECO:0000256" key="2">
    <source>
        <dbReference type="ARBA" id="ARBA00009773"/>
    </source>
</evidence>
<reference evidence="11" key="1">
    <citation type="journal article" date="2013" name="Genome">
        <title>Draft Genome Sequences of Porphyromonas crevioricanis JCM 15906T and Porphyromonas cansulci JCM 13913T Isolated from a Canine Oral Cavity.</title>
        <authorList>
            <person name="Sakamoto M."/>
            <person name="Tanaka N."/>
            <person name="Shiwa Y."/>
            <person name="Yoshikawa H."/>
            <person name="Ohkuma M."/>
        </authorList>
    </citation>
    <scope>NUCLEOTIDE SEQUENCE [LARGE SCALE GENOMIC DNA]</scope>
    <source>
        <strain evidence="11">JCM 15906</strain>
    </source>
</reference>
<evidence type="ECO:0000256" key="7">
    <source>
        <dbReference type="ARBA" id="ARBA00023136"/>
    </source>
</evidence>
<reference evidence="10 11" key="2">
    <citation type="journal article" date="2013" name="Genome Announc.">
        <title>Draft Genome Sequences of Porphyromonas crevioricanis JCM 15906T and Porphyromonas cansulci JCM 13913T Isolated from a Canine Oral Cavity.</title>
        <authorList>
            <person name="Sakamoto M."/>
            <person name="Tanaka N."/>
            <person name="Shiwa Y."/>
            <person name="Yoshikawa H."/>
            <person name="Ohkuma M."/>
        </authorList>
    </citation>
    <scope>NUCLEOTIDE SEQUENCE [LARGE SCALE GENOMIC DNA]</scope>
    <source>
        <strain evidence="10 11">JCM 15906</strain>
    </source>
</reference>
<feature type="transmembrane region" description="Helical" evidence="9">
    <location>
        <begin position="37"/>
        <end position="56"/>
    </location>
</feature>
<evidence type="ECO:0008006" key="12">
    <source>
        <dbReference type="Google" id="ProtNLM"/>
    </source>
</evidence>
<dbReference type="EMBL" id="BAOU01000015">
    <property type="protein sequence ID" value="GAD04941.1"/>
    <property type="molecule type" value="Genomic_DNA"/>
</dbReference>
<feature type="transmembrane region" description="Helical" evidence="9">
    <location>
        <begin position="284"/>
        <end position="301"/>
    </location>
</feature>
<feature type="transmembrane region" description="Helical" evidence="9">
    <location>
        <begin position="14"/>
        <end position="31"/>
    </location>
</feature>
<feature type="transmembrane region" description="Helical" evidence="9">
    <location>
        <begin position="321"/>
        <end position="344"/>
    </location>
</feature>
<keyword evidence="7 9" id="KW-0472">Membrane</keyword>
<keyword evidence="3" id="KW-0813">Transport</keyword>
<gene>
    <name evidence="10" type="ORF">PORCRE_638</name>
</gene>
<proteinExistence type="inferred from homology"/>
<dbReference type="Pfam" id="PF01594">
    <property type="entry name" value="AI-2E_transport"/>
    <property type="match status" value="1"/>
</dbReference>
<dbReference type="Proteomes" id="UP000018031">
    <property type="component" value="Unassembled WGS sequence"/>
</dbReference>
<feature type="transmembrane region" description="Helical" evidence="9">
    <location>
        <begin position="246"/>
        <end position="272"/>
    </location>
</feature>
<feature type="compositionally biased region" description="Basic residues" evidence="8">
    <location>
        <begin position="373"/>
        <end position="386"/>
    </location>
</feature>
<comment type="subcellular location">
    <subcellularLocation>
        <location evidence="1">Cell membrane</location>
        <topology evidence="1">Multi-pass membrane protein</topology>
    </subcellularLocation>
</comment>
<feature type="transmembrane region" description="Helical" evidence="9">
    <location>
        <begin position="164"/>
        <end position="183"/>
    </location>
</feature>
<comment type="caution">
    <text evidence="10">The sequence shown here is derived from an EMBL/GenBank/DDBJ whole genome shotgun (WGS) entry which is preliminary data.</text>
</comment>
<keyword evidence="6 9" id="KW-1133">Transmembrane helix</keyword>
<dbReference type="PANTHER" id="PTHR21716">
    <property type="entry name" value="TRANSMEMBRANE PROTEIN"/>
    <property type="match status" value="1"/>
</dbReference>
<sequence length="395" mass="44828">MTSFFRREFTFDRTARIVFLLLLLSFLAALLSGLKSVLIPFGLAWIFAYILLPWVRFIQYKLRVKYRLLSVIIVFLLIAGICTLMVLTIIPTIREEINKTWVLIQQYTNEDSILGILPDNIAKLLTNNANIGEFLQDISPENIFEGGRQIMDQLSGLVSGTISVMSWATVFTMGLIYFFFILVDYESLIHGLIGLFPLNIRRTATMALSDVDYYMNNYFRGQAMVALSVGVLLAIGYRIMGLPLGITIGLFIGMLNFIPYMQILGILPLTFLAGLSAAQTGSNFFVVWAITLGILMLVQIIQDTVLVPHIMGRQMGMRPSLILLCITIWGTLLGFFGLIIALPITMTIYSFYMRLVVKDPSYIDAHKEDRNDKRKRRRIRRAKRMKRESTDAIAS</sequence>
<evidence type="ECO:0000256" key="5">
    <source>
        <dbReference type="ARBA" id="ARBA00022692"/>
    </source>
</evidence>
<protein>
    <recommendedName>
        <fullName evidence="12">Permease</fullName>
    </recommendedName>
</protein>
<dbReference type="GO" id="GO:0005886">
    <property type="term" value="C:plasma membrane"/>
    <property type="evidence" value="ECO:0007669"/>
    <property type="project" value="UniProtKB-SubCell"/>
</dbReference>
<dbReference type="InterPro" id="IPR002549">
    <property type="entry name" value="AI-2E-like"/>
</dbReference>
<evidence type="ECO:0000313" key="10">
    <source>
        <dbReference type="EMBL" id="GAD04941.1"/>
    </source>
</evidence>
<organism evidence="10 11">
    <name type="scientific">Porphyromonas crevioricanis JCM 15906</name>
    <dbReference type="NCBI Taxonomy" id="1305617"/>
    <lineage>
        <taxon>Bacteria</taxon>
        <taxon>Pseudomonadati</taxon>
        <taxon>Bacteroidota</taxon>
        <taxon>Bacteroidia</taxon>
        <taxon>Bacteroidales</taxon>
        <taxon>Porphyromonadaceae</taxon>
        <taxon>Porphyromonas</taxon>
    </lineage>
</organism>
<comment type="similarity">
    <text evidence="2">Belongs to the autoinducer-2 exporter (AI-2E) (TC 2.A.86) family.</text>
</comment>
<feature type="region of interest" description="Disordered" evidence="8">
    <location>
        <begin position="368"/>
        <end position="395"/>
    </location>
</feature>